<feature type="region of interest" description="Disordered" evidence="1">
    <location>
        <begin position="153"/>
        <end position="176"/>
    </location>
</feature>
<comment type="caution">
    <text evidence="2">The sequence shown here is derived from an EMBL/GenBank/DDBJ whole genome shotgun (WGS) entry which is preliminary data.</text>
</comment>
<reference evidence="3" key="1">
    <citation type="journal article" date="2019" name="Int. J. Syst. Evol. Microbiol.">
        <title>The Global Catalogue of Microorganisms (GCM) 10K type strain sequencing project: providing services to taxonomists for standard genome sequencing and annotation.</title>
        <authorList>
            <consortium name="The Broad Institute Genomics Platform"/>
            <consortium name="The Broad Institute Genome Sequencing Center for Infectious Disease"/>
            <person name="Wu L."/>
            <person name="Ma J."/>
        </authorList>
    </citation>
    <scope>NUCLEOTIDE SEQUENCE [LARGE SCALE GENOMIC DNA]</scope>
    <source>
        <strain evidence="3">KCTC 23707</strain>
    </source>
</reference>
<dbReference type="RefSeq" id="WP_345097724.1">
    <property type="nucleotide sequence ID" value="NZ_BAABGS010000008.1"/>
</dbReference>
<evidence type="ECO:0000313" key="3">
    <source>
        <dbReference type="Proteomes" id="UP001597373"/>
    </source>
</evidence>
<dbReference type="EMBL" id="JBHUIR010000029">
    <property type="protein sequence ID" value="MFD2259830.1"/>
    <property type="molecule type" value="Genomic_DNA"/>
</dbReference>
<proteinExistence type="predicted"/>
<accession>A0ABW5DH52</accession>
<name>A0ABW5DH52_9HYPH</name>
<evidence type="ECO:0000256" key="1">
    <source>
        <dbReference type="SAM" id="MobiDB-lite"/>
    </source>
</evidence>
<gene>
    <name evidence="2" type="ORF">ACFSMZ_08630</name>
</gene>
<protein>
    <submittedName>
        <fullName evidence="2">Uncharacterized protein</fullName>
    </submittedName>
</protein>
<sequence>MANAFALLEMVLASLEPHRRGKTVVVSEIQRPLIHPARMVQQQLEWLTWVAVPAPKGFHPHAIHHRPIVKGDRWDELHATLYKLGSVEQWPRAAEVGAWLNDSVVPQLAWLLGDRADKAFAAVEKFDAAAAAERKKAADEKTAARLARKKAKLEQERVAGEAVSSLPDDLSDRDVA</sequence>
<evidence type="ECO:0000313" key="2">
    <source>
        <dbReference type="EMBL" id="MFD2259830.1"/>
    </source>
</evidence>
<keyword evidence="3" id="KW-1185">Reference proteome</keyword>
<dbReference type="Proteomes" id="UP001597373">
    <property type="component" value="Unassembled WGS sequence"/>
</dbReference>
<organism evidence="2 3">
    <name type="scientific">Chelativorans composti</name>
    <dbReference type="NCBI Taxonomy" id="768533"/>
    <lineage>
        <taxon>Bacteria</taxon>
        <taxon>Pseudomonadati</taxon>
        <taxon>Pseudomonadota</taxon>
        <taxon>Alphaproteobacteria</taxon>
        <taxon>Hyphomicrobiales</taxon>
        <taxon>Phyllobacteriaceae</taxon>
        <taxon>Chelativorans</taxon>
    </lineage>
</organism>